<dbReference type="STRING" id="1555241.A0A4P9XDR4"/>
<evidence type="ECO:0000259" key="2">
    <source>
        <dbReference type="PROSITE" id="PS50011"/>
    </source>
</evidence>
<feature type="compositionally biased region" description="Basic residues" evidence="1">
    <location>
        <begin position="19"/>
        <end position="32"/>
    </location>
</feature>
<feature type="region of interest" description="Disordered" evidence="1">
    <location>
        <begin position="1"/>
        <end position="34"/>
    </location>
</feature>
<name>A0A4P9XDR4_9FUNG</name>
<dbReference type="Gene3D" id="1.10.510.10">
    <property type="entry name" value="Transferase(Phosphotransferase) domain 1"/>
    <property type="match status" value="1"/>
</dbReference>
<dbReference type="InterPro" id="IPR000719">
    <property type="entry name" value="Prot_kinase_dom"/>
</dbReference>
<reference evidence="4" key="1">
    <citation type="journal article" date="2018" name="Nat. Microbiol.">
        <title>Leveraging single-cell genomics to expand the fungal tree of life.</title>
        <authorList>
            <person name="Ahrendt S.R."/>
            <person name="Quandt C.A."/>
            <person name="Ciobanu D."/>
            <person name="Clum A."/>
            <person name="Salamov A."/>
            <person name="Andreopoulos B."/>
            <person name="Cheng J.F."/>
            <person name="Woyke T."/>
            <person name="Pelin A."/>
            <person name="Henrissat B."/>
            <person name="Reynolds N.K."/>
            <person name="Benny G.L."/>
            <person name="Smith M.E."/>
            <person name="James T.Y."/>
            <person name="Grigoriev I.V."/>
        </authorList>
    </citation>
    <scope>NUCLEOTIDE SEQUENCE [LARGE SCALE GENOMIC DNA]</scope>
    <source>
        <strain evidence="4">ATCC 52028</strain>
    </source>
</reference>
<feature type="domain" description="Protein kinase" evidence="2">
    <location>
        <begin position="537"/>
        <end position="866"/>
    </location>
</feature>
<feature type="compositionally biased region" description="Low complexity" evidence="1">
    <location>
        <begin position="237"/>
        <end position="246"/>
    </location>
</feature>
<feature type="compositionally biased region" description="Low complexity" evidence="1">
    <location>
        <begin position="774"/>
        <end position="798"/>
    </location>
</feature>
<feature type="compositionally biased region" description="Low complexity" evidence="1">
    <location>
        <begin position="317"/>
        <end position="328"/>
    </location>
</feature>
<dbReference type="InterPro" id="IPR011009">
    <property type="entry name" value="Kinase-like_dom_sf"/>
</dbReference>
<dbReference type="PROSITE" id="PS50011">
    <property type="entry name" value="PROTEIN_KINASE_DOM"/>
    <property type="match status" value="1"/>
</dbReference>
<evidence type="ECO:0000313" key="3">
    <source>
        <dbReference type="EMBL" id="RKP03667.1"/>
    </source>
</evidence>
<gene>
    <name evidence="3" type="ORF">CXG81DRAFT_16897</name>
</gene>
<feature type="region of interest" description="Disordered" evidence="1">
    <location>
        <begin position="296"/>
        <end position="351"/>
    </location>
</feature>
<protein>
    <recommendedName>
        <fullName evidence="2">Protein kinase domain-containing protein</fullName>
    </recommendedName>
</protein>
<feature type="region of interest" description="Disordered" evidence="1">
    <location>
        <begin position="166"/>
        <end position="191"/>
    </location>
</feature>
<feature type="region of interest" description="Disordered" evidence="1">
    <location>
        <begin position="47"/>
        <end position="68"/>
    </location>
</feature>
<accession>A0A4P9XDR4</accession>
<evidence type="ECO:0000313" key="4">
    <source>
        <dbReference type="Proteomes" id="UP000274922"/>
    </source>
</evidence>
<organism evidence="3 4">
    <name type="scientific">Caulochytrium protostelioides</name>
    <dbReference type="NCBI Taxonomy" id="1555241"/>
    <lineage>
        <taxon>Eukaryota</taxon>
        <taxon>Fungi</taxon>
        <taxon>Fungi incertae sedis</taxon>
        <taxon>Chytridiomycota</taxon>
        <taxon>Chytridiomycota incertae sedis</taxon>
        <taxon>Chytridiomycetes</taxon>
        <taxon>Caulochytriales</taxon>
        <taxon>Caulochytriaceae</taxon>
        <taxon>Caulochytrium</taxon>
    </lineage>
</organism>
<dbReference type="EMBL" id="ML014120">
    <property type="protein sequence ID" value="RKP03667.1"/>
    <property type="molecule type" value="Genomic_DNA"/>
</dbReference>
<evidence type="ECO:0000256" key="1">
    <source>
        <dbReference type="SAM" id="MobiDB-lite"/>
    </source>
</evidence>
<feature type="compositionally biased region" description="Low complexity" evidence="1">
    <location>
        <begin position="338"/>
        <end position="351"/>
    </location>
</feature>
<keyword evidence="4" id="KW-1185">Reference proteome</keyword>
<dbReference type="OrthoDB" id="8596411at2759"/>
<proteinExistence type="predicted"/>
<dbReference type="GO" id="GO:0004672">
    <property type="term" value="F:protein kinase activity"/>
    <property type="evidence" value="ECO:0007669"/>
    <property type="project" value="InterPro"/>
</dbReference>
<sequence length="940" mass="98336">MSDAAHDPSDWMDPSPTRHAPHIRHGYGHGHGHGAEKRFSAILNAIRPAASRGSERERRGGPLASRRHTTVAIAVHSDIDAAATTTTTTLPDATMPFFRTVAAAAAPPPSASVGDKSHPLARVAPFRLMGKRSVRALASAAAAVGSSAETVVGDADLDAVAGRRHSLASKPARDADPIQRQLAPGDAGDASFPNTLSPLTLNLHTDFGFDLSFGDLKPAPSRVLVDAAAAAAAAAADGAHSAGTATPVAADGSLSRRPSPVRIPSLQPTPLASYPLDAPLSPTSLIATRVAVAGGDERDADVAQSPPLTPDLASPHAASASGSGSGSASDRDRDREPLVSSDVSASLSSSLPFSDAGHAASDISLGAAVAATATASALAPVHTRVVPTLVLPAAAPDLSDDLAAGAVMDTAVLTPAAYAAADRFRPASPALSSPAYVLPPQRADDASYDCGYTATRDRTDLHRSEYELNVYPAPQPYPVSQPLWTQPIGLTVPDALRKGTRWVNACVPLGLELDAAAQAAHAQYRRAQEALFDAKYVPAGPVPGAAASSAVALYRERATGHRFVVKRIAIDACHAWTTRQKVGLPNEVVVLHTLNAGGIGRVPQLYEVYAAEGAVILVMQYFATYVPMAVYLSRCRRNDAQDAEEKAQFLWARVWDFVQGLAENEWFHGNLDDQHLLIEPSSLEMAVVGFSNASKQPKRRLSHIVTQPWQRATRLPSPYLSSTAGYDATLQTLWQMGALLVQLLGGDALDPAATATETFVPAAVLQQLADRFAAPDATSEPDASSSEASHASTAPAPSDGAKDAVVVERPSPHARKSSRQPPPPPPRALPHVSASCETILSLLLADPATARVPAKPTPRRTSRSYLSAATTAEPAALDIAAVMAMDWVEEEGSMEAKWQWIWDYYAERPEGPAHPFLAQAATVLSSASSASSVSTSASSL</sequence>
<dbReference type="SUPFAM" id="SSF56112">
    <property type="entry name" value="Protein kinase-like (PK-like)"/>
    <property type="match status" value="1"/>
</dbReference>
<dbReference type="Gene3D" id="3.30.200.20">
    <property type="entry name" value="Phosphorylase Kinase, domain 1"/>
    <property type="match status" value="1"/>
</dbReference>
<dbReference type="Proteomes" id="UP000274922">
    <property type="component" value="Unassembled WGS sequence"/>
</dbReference>
<feature type="region of interest" description="Disordered" evidence="1">
    <location>
        <begin position="237"/>
        <end position="278"/>
    </location>
</feature>
<dbReference type="GO" id="GO:0005524">
    <property type="term" value="F:ATP binding"/>
    <property type="evidence" value="ECO:0007669"/>
    <property type="project" value="InterPro"/>
</dbReference>
<feature type="region of interest" description="Disordered" evidence="1">
    <location>
        <begin position="774"/>
        <end position="831"/>
    </location>
</feature>
<dbReference type="AlphaFoldDB" id="A0A4P9XDR4"/>